<accession>A0A1Q2CWJ8</accession>
<dbReference type="AlphaFoldDB" id="A0A1Q2CWJ8"/>
<organism evidence="1 2">
    <name type="scientific">Tessaracoccus flavescens</name>
    <dbReference type="NCBI Taxonomy" id="399497"/>
    <lineage>
        <taxon>Bacteria</taxon>
        <taxon>Bacillati</taxon>
        <taxon>Actinomycetota</taxon>
        <taxon>Actinomycetes</taxon>
        <taxon>Propionibacteriales</taxon>
        <taxon>Propionibacteriaceae</taxon>
        <taxon>Tessaracoccus</taxon>
    </lineage>
</organism>
<evidence type="ECO:0000313" key="1">
    <source>
        <dbReference type="EMBL" id="AQP50485.1"/>
    </source>
</evidence>
<evidence type="ECO:0000313" key="2">
    <source>
        <dbReference type="Proteomes" id="UP000188235"/>
    </source>
</evidence>
<reference evidence="1 2" key="1">
    <citation type="journal article" date="2008" name="Int. J. Syst. Evol. Microbiol.">
        <title>Tessaracoccus flavescens sp. nov., isolated from marine sediment.</title>
        <authorList>
            <person name="Lee D.W."/>
            <person name="Lee S.D."/>
        </authorList>
    </citation>
    <scope>NUCLEOTIDE SEQUENCE [LARGE SCALE GENOMIC DNA]</scope>
    <source>
        <strain evidence="1 2">SST-39T</strain>
    </source>
</reference>
<sequence>MIGVELDQLRFTFGEALRHLTGIVAGDRQFGQECRILVAGLFQLGNRGFTDSFIGLNLAA</sequence>
<proteinExistence type="predicted"/>
<dbReference type="Proteomes" id="UP000188235">
    <property type="component" value="Chromosome"/>
</dbReference>
<name>A0A1Q2CWJ8_9ACTN</name>
<gene>
    <name evidence="1" type="ORF">BW733_06215</name>
</gene>
<dbReference type="EMBL" id="CP019607">
    <property type="protein sequence ID" value="AQP50485.1"/>
    <property type="molecule type" value="Genomic_DNA"/>
</dbReference>
<dbReference type="KEGG" id="tfa:BW733_06215"/>
<protein>
    <submittedName>
        <fullName evidence="1">Uncharacterized protein</fullName>
    </submittedName>
</protein>
<keyword evidence="2" id="KW-1185">Reference proteome</keyword>